<protein>
    <recommendedName>
        <fullName evidence="2">N-formylglutamate amidohydrolase</fullName>
    </recommendedName>
</protein>
<gene>
    <name evidence="1" type="ORF">ENT87_08550</name>
</gene>
<proteinExistence type="predicted"/>
<dbReference type="Gene3D" id="3.40.630.40">
    <property type="entry name" value="Zn-dependent exopeptidases"/>
    <property type="match status" value="1"/>
</dbReference>
<accession>A0A7J3I9Y6</accession>
<reference evidence="1" key="1">
    <citation type="journal article" date="2020" name="mSystems">
        <title>Genome- and Community-Level Interaction Insights into Carbon Utilization and Element Cycling Functions of Hydrothermarchaeota in Hydrothermal Sediment.</title>
        <authorList>
            <person name="Zhou Z."/>
            <person name="Liu Y."/>
            <person name="Xu W."/>
            <person name="Pan J."/>
            <person name="Luo Z.H."/>
            <person name="Li M."/>
        </authorList>
    </citation>
    <scope>NUCLEOTIDE SEQUENCE [LARGE SCALE GENOMIC DNA]</scope>
    <source>
        <strain evidence="1">SpSt-618</strain>
    </source>
</reference>
<dbReference type="InterPro" id="IPR007709">
    <property type="entry name" value="N-FG_amidohydro"/>
</dbReference>
<dbReference type="Pfam" id="PF05013">
    <property type="entry name" value="FGase"/>
    <property type="match status" value="1"/>
</dbReference>
<dbReference type="EMBL" id="DTAI01000253">
    <property type="protein sequence ID" value="HGN37574.1"/>
    <property type="molecule type" value="Genomic_DNA"/>
</dbReference>
<evidence type="ECO:0000313" key="1">
    <source>
        <dbReference type="EMBL" id="HGN37574.1"/>
    </source>
</evidence>
<sequence length="234" mass="26771">MDLNSIEGFIEVRGRYPILITALHGFGSDGYRDAVRILKRCLRMSGHLKTLYNYYELRSVAPYHSAVDVYTWEIAYKIAIAEELWCILPTLSKIDRIENMGTPDYNLNKRYALSTPFWRRVREITGEGGIRVIIDIHGMKNVGKWADICISARGYTTASRKLVEMIADYFRGYGLSVAIDYPFAGGAFIAEFGRPPEVEAIAIEIKRKLRFYGSRIPEVMRGAVKIIKQYLEIL</sequence>
<name>A0A7J3I9Y6_9CREN</name>
<evidence type="ECO:0008006" key="2">
    <source>
        <dbReference type="Google" id="ProtNLM"/>
    </source>
</evidence>
<comment type="caution">
    <text evidence="1">The sequence shown here is derived from an EMBL/GenBank/DDBJ whole genome shotgun (WGS) entry which is preliminary data.</text>
</comment>
<dbReference type="AlphaFoldDB" id="A0A7J3I9Y6"/>
<dbReference type="SUPFAM" id="SSF53187">
    <property type="entry name" value="Zn-dependent exopeptidases"/>
    <property type="match status" value="1"/>
</dbReference>
<organism evidence="1">
    <name type="scientific">Ignisphaera aggregans</name>
    <dbReference type="NCBI Taxonomy" id="334771"/>
    <lineage>
        <taxon>Archaea</taxon>
        <taxon>Thermoproteota</taxon>
        <taxon>Thermoprotei</taxon>
        <taxon>Desulfurococcales</taxon>
        <taxon>Desulfurococcaceae</taxon>
        <taxon>Ignisphaera</taxon>
    </lineage>
</organism>